<dbReference type="AlphaFoldDB" id="A0A075JFM0"/>
<sequence length="155" mass="17353">MSSTTSARDADSRDSREPGQGEEHDWEWRRRIRANPKSARLYRIGVGVLGAIVLIVGIVLLPFPGPGWLVIFLGLGIWASEFERAQRLLGWVHAKVQAWWDWLERKGWWAQALAGLATFALVVAIFWAMFAVSGVPGWLPDFAENWLDDVPGLSG</sequence>
<gene>
    <name evidence="3" type="ORF">HX89_06720</name>
</gene>
<dbReference type="HOGENOM" id="CLU_122355_2_0_11"/>
<feature type="transmembrane region" description="Helical" evidence="2">
    <location>
        <begin position="67"/>
        <end position="86"/>
    </location>
</feature>
<evidence type="ECO:0000313" key="3">
    <source>
        <dbReference type="EMBL" id="AIF40679.1"/>
    </source>
</evidence>
<proteinExistence type="predicted"/>
<feature type="region of interest" description="Disordered" evidence="1">
    <location>
        <begin position="1"/>
        <end position="22"/>
    </location>
</feature>
<evidence type="ECO:0008006" key="5">
    <source>
        <dbReference type="Google" id="ProtNLM"/>
    </source>
</evidence>
<organism evidence="3 4">
    <name type="scientific">Dermacoccus nishinomiyaensis</name>
    <dbReference type="NCBI Taxonomy" id="1274"/>
    <lineage>
        <taxon>Bacteria</taxon>
        <taxon>Bacillati</taxon>
        <taxon>Actinomycetota</taxon>
        <taxon>Actinomycetes</taxon>
        <taxon>Micrococcales</taxon>
        <taxon>Dermacoccaceae</taxon>
        <taxon>Dermacoccus</taxon>
    </lineage>
</organism>
<dbReference type="KEGG" id="dni:HX89_06720"/>
<dbReference type="Pfam" id="PF09656">
    <property type="entry name" value="PGPGW"/>
    <property type="match status" value="1"/>
</dbReference>
<feature type="transmembrane region" description="Helical" evidence="2">
    <location>
        <begin position="107"/>
        <end position="130"/>
    </location>
</feature>
<dbReference type="GeneID" id="41840858"/>
<evidence type="ECO:0000256" key="1">
    <source>
        <dbReference type="SAM" id="MobiDB-lite"/>
    </source>
</evidence>
<evidence type="ECO:0000313" key="4">
    <source>
        <dbReference type="Proteomes" id="UP000027986"/>
    </source>
</evidence>
<feature type="compositionally biased region" description="Basic and acidic residues" evidence="1">
    <location>
        <begin position="8"/>
        <end position="22"/>
    </location>
</feature>
<keyword evidence="2" id="KW-0472">Membrane</keyword>
<dbReference type="Proteomes" id="UP000027986">
    <property type="component" value="Chromosome"/>
</dbReference>
<accession>A0A075JFM0</accession>
<keyword evidence="2" id="KW-1133">Transmembrane helix</keyword>
<feature type="transmembrane region" description="Helical" evidence="2">
    <location>
        <begin position="41"/>
        <end position="61"/>
    </location>
</feature>
<dbReference type="InterPro" id="IPR013434">
    <property type="entry name" value="CHP02611"/>
</dbReference>
<dbReference type="eggNOG" id="ENOG5032ZIV">
    <property type="taxonomic scope" value="Bacteria"/>
</dbReference>
<keyword evidence="4" id="KW-1185">Reference proteome</keyword>
<dbReference type="NCBIfam" id="TIGR02611">
    <property type="entry name" value="TIGR02611 family protein"/>
    <property type="match status" value="1"/>
</dbReference>
<dbReference type="OrthoDB" id="3295542at2"/>
<dbReference type="InterPro" id="IPR019099">
    <property type="entry name" value="Uncharacterised_PGPGW_TM"/>
</dbReference>
<protein>
    <recommendedName>
        <fullName evidence="5">TIGR02611 family protein</fullName>
    </recommendedName>
</protein>
<reference evidence="3 4" key="1">
    <citation type="submission" date="2014-07" db="EMBL/GenBank/DDBJ databases">
        <title>Genome Sequencing of Dermacoccus nishinomiyaensis.</title>
        <authorList>
            <person name="Hong K.W."/>
            <person name="Chan K.G."/>
        </authorList>
    </citation>
    <scope>NUCLEOTIDE SEQUENCE [LARGE SCALE GENOMIC DNA]</scope>
    <source>
        <strain evidence="3 4">M25</strain>
    </source>
</reference>
<name>A0A075JFM0_9MICO</name>
<keyword evidence="2" id="KW-0812">Transmembrane</keyword>
<evidence type="ECO:0000256" key="2">
    <source>
        <dbReference type="SAM" id="Phobius"/>
    </source>
</evidence>
<dbReference type="EMBL" id="CP008889">
    <property type="protein sequence ID" value="AIF40679.1"/>
    <property type="molecule type" value="Genomic_DNA"/>
</dbReference>
<dbReference type="RefSeq" id="WP_038567933.1">
    <property type="nucleotide sequence ID" value="NZ_CP008889.1"/>
</dbReference>